<accession>A0ABR2ZH21</accession>
<dbReference type="Pfam" id="PF00069">
    <property type="entry name" value="Pkinase"/>
    <property type="match status" value="1"/>
</dbReference>
<dbReference type="PROSITE" id="PS50011">
    <property type="entry name" value="PROTEIN_KINASE_DOM"/>
    <property type="match status" value="1"/>
</dbReference>
<dbReference type="PANTHER" id="PTHR44329">
    <property type="entry name" value="SERINE/THREONINE-PROTEIN KINASE TNNI3K-RELATED"/>
    <property type="match status" value="1"/>
</dbReference>
<evidence type="ECO:0000259" key="3">
    <source>
        <dbReference type="PROSITE" id="PS50011"/>
    </source>
</evidence>
<dbReference type="PROSITE" id="PS00108">
    <property type="entry name" value="PROTEIN_KINASE_ST"/>
    <property type="match status" value="1"/>
</dbReference>
<dbReference type="InterPro" id="IPR002110">
    <property type="entry name" value="Ankyrin_rpt"/>
</dbReference>
<comment type="similarity">
    <text evidence="1">Belongs to the protein kinase superfamily. TKL Ser/Thr protein kinase family.</text>
</comment>
<dbReference type="Gene3D" id="1.10.510.10">
    <property type="entry name" value="Transferase(Phosphotransferase) domain 1"/>
    <property type="match status" value="1"/>
</dbReference>
<dbReference type="Gene3D" id="1.25.40.20">
    <property type="entry name" value="Ankyrin repeat-containing domain"/>
    <property type="match status" value="1"/>
</dbReference>
<evidence type="ECO:0000256" key="1">
    <source>
        <dbReference type="ARBA" id="ARBA00005843"/>
    </source>
</evidence>
<dbReference type="Pfam" id="PF12796">
    <property type="entry name" value="Ank_2"/>
    <property type="match status" value="1"/>
</dbReference>
<dbReference type="Proteomes" id="UP001437256">
    <property type="component" value="Unassembled WGS sequence"/>
</dbReference>
<dbReference type="SUPFAM" id="SSF48403">
    <property type="entry name" value="Ankyrin repeat"/>
    <property type="match status" value="1"/>
</dbReference>
<proteinExistence type="inferred from homology"/>
<feature type="compositionally biased region" description="Polar residues" evidence="2">
    <location>
        <begin position="24"/>
        <end position="37"/>
    </location>
</feature>
<gene>
    <name evidence="4" type="ORF">AAF712_012705</name>
</gene>
<name>A0ABR2ZH21_9AGAR</name>
<dbReference type="SMART" id="SM00220">
    <property type="entry name" value="S_TKc"/>
    <property type="match status" value="1"/>
</dbReference>
<dbReference type="EMBL" id="JBBXMP010000173">
    <property type="protein sequence ID" value="KAL0060515.1"/>
    <property type="molecule type" value="Genomic_DNA"/>
</dbReference>
<organism evidence="4 5">
    <name type="scientific">Marasmius tenuissimus</name>
    <dbReference type="NCBI Taxonomy" id="585030"/>
    <lineage>
        <taxon>Eukaryota</taxon>
        <taxon>Fungi</taxon>
        <taxon>Dikarya</taxon>
        <taxon>Basidiomycota</taxon>
        <taxon>Agaricomycotina</taxon>
        <taxon>Agaricomycetes</taxon>
        <taxon>Agaricomycetidae</taxon>
        <taxon>Agaricales</taxon>
        <taxon>Marasmiineae</taxon>
        <taxon>Marasmiaceae</taxon>
        <taxon>Marasmius</taxon>
    </lineage>
</organism>
<dbReference type="InterPro" id="IPR011009">
    <property type="entry name" value="Kinase-like_dom_sf"/>
</dbReference>
<feature type="domain" description="Protein kinase" evidence="3">
    <location>
        <begin position="92"/>
        <end position="402"/>
    </location>
</feature>
<evidence type="ECO:0000313" key="5">
    <source>
        <dbReference type="Proteomes" id="UP001437256"/>
    </source>
</evidence>
<dbReference type="InterPro" id="IPR036770">
    <property type="entry name" value="Ankyrin_rpt-contain_sf"/>
</dbReference>
<evidence type="ECO:0000313" key="4">
    <source>
        <dbReference type="EMBL" id="KAL0060515.1"/>
    </source>
</evidence>
<keyword evidence="5" id="KW-1185">Reference proteome</keyword>
<dbReference type="InterPro" id="IPR008271">
    <property type="entry name" value="Ser/Thr_kinase_AS"/>
</dbReference>
<reference evidence="4 5" key="1">
    <citation type="submission" date="2024-05" db="EMBL/GenBank/DDBJ databases">
        <title>A draft genome resource for the thread blight pathogen Marasmius tenuissimus strain MS-2.</title>
        <authorList>
            <person name="Yulfo-Soto G.E."/>
            <person name="Baruah I.K."/>
            <person name="Amoako-Attah I."/>
            <person name="Bukari Y."/>
            <person name="Meinhardt L.W."/>
            <person name="Bailey B.A."/>
            <person name="Cohen S.P."/>
        </authorList>
    </citation>
    <scope>NUCLEOTIDE SEQUENCE [LARGE SCALE GENOMIC DNA]</scope>
    <source>
        <strain evidence="4 5">MS-2</strain>
    </source>
</reference>
<dbReference type="SMART" id="SM00248">
    <property type="entry name" value="ANK"/>
    <property type="match status" value="3"/>
</dbReference>
<dbReference type="SUPFAM" id="SSF56112">
    <property type="entry name" value="Protein kinase-like (PK-like)"/>
    <property type="match status" value="1"/>
</dbReference>
<feature type="compositionally biased region" description="Polar residues" evidence="2">
    <location>
        <begin position="47"/>
        <end position="58"/>
    </location>
</feature>
<dbReference type="InterPro" id="IPR051681">
    <property type="entry name" value="Ser/Thr_Kinases-Pseudokinases"/>
</dbReference>
<evidence type="ECO:0000256" key="2">
    <source>
        <dbReference type="SAM" id="MobiDB-lite"/>
    </source>
</evidence>
<feature type="region of interest" description="Disordered" evidence="2">
    <location>
        <begin position="24"/>
        <end position="58"/>
    </location>
</feature>
<comment type="caution">
    <text evidence="4">The sequence shown here is derived from an EMBL/GenBank/DDBJ whole genome shotgun (WGS) entry which is preliminary data.</text>
</comment>
<protein>
    <recommendedName>
        <fullName evidence="3">Protein kinase domain-containing protein</fullName>
    </recommendedName>
</protein>
<dbReference type="InterPro" id="IPR000719">
    <property type="entry name" value="Prot_kinase_dom"/>
</dbReference>
<sequence length="920" mass="102731">MSQYSILDFSQVCLYSHPQSKFEQASDNGNLQSSTGDLPNVPIDLPENSNAVGTQSSSTYDGRISSFAFLVSGLERTLNDTPILIDRLGTTFTEREPVASGASFSVERAVWVSNPTNQKSVADTAQRWGKYVALKYAHVHQSREETTRWKHILLEIRALLHEPIRYHPNIVRLLGLSWGAARGTRSNFPYLVLEFSELGSLAQLQLNEEPLLFETKKKLCYDVSKGISILHACGIVHGDLKHENVLVFPNSDKNSDVLYTAKLADFGGSVMDLDAEGSSLHMGTPPYDAPEAKEGSLTAEGMKKTDVYSLGLLIWRTLLNGDNPFEWLSKELGANDEELLAFKHTDELLRYAKETVRRYEGIEEEKLLAMEYALENSLQAMPDKRQLYDAIAGLQVDKHSEIQPLLDMVAEENAEYDLERIPVSTRAPWHLRYFKSGCTSQRTGGIMDIMTIKKGGRDISLSSALQTPQRFILDWDVQVAIVKDLEQAAVAMPGDTTTQINNATAAFYLFKCHCHEFGVPAFEPEQALLLASNGCIERGGLSGELSGESLVDMTTLNKWMMHSITRGHIKCIAEARSIGETITDFRERNIWEGHIDRHVLYLRLGAAGIGMPYFLSHNFPKQWSFSNFRKLNQSIQEELEEKGIETIDEIYVNHKGHGLLHYAASVGNLKALRYLVEVHSSDINIANQHASETPLLCVCRSGHLDCALYLLDRGASPDGSDWAAETPLYWLCAFEEKEIPTIAQRLVRAGASLANASKERGGRRPNFQAWVDYEDLFCLPVSPLSRAVIMENLPAVRTLLALGADPLERIESRSSVCPIVMAAVLMLPDVLEVLLQYLDSRSEDMPVRIFDELETVQDCVGYAGYDAGSETLRMLHEREAMLKSPDEAERPAEDPSSANNIISRLVQLGRRDINSLLCWS</sequence>